<dbReference type="Pfam" id="PF13669">
    <property type="entry name" value="Glyoxalase_4"/>
    <property type="match status" value="1"/>
</dbReference>
<protein>
    <submittedName>
        <fullName evidence="3">VOC family protein</fullName>
    </submittedName>
</protein>
<evidence type="ECO:0000313" key="3">
    <source>
        <dbReference type="EMBL" id="MEV8468185.1"/>
    </source>
</evidence>
<dbReference type="InterPro" id="IPR051785">
    <property type="entry name" value="MMCE/EMCE_epimerase"/>
</dbReference>
<accession>A0ABV3L9D2</accession>
<dbReference type="EMBL" id="JBFBVU010000023">
    <property type="protein sequence ID" value="MEV8468185.1"/>
    <property type="molecule type" value="Genomic_DNA"/>
</dbReference>
<dbReference type="PANTHER" id="PTHR43048:SF3">
    <property type="entry name" value="METHYLMALONYL-COA EPIMERASE, MITOCHONDRIAL"/>
    <property type="match status" value="1"/>
</dbReference>
<dbReference type="InterPro" id="IPR037523">
    <property type="entry name" value="VOC_core"/>
</dbReference>
<dbReference type="PANTHER" id="PTHR43048">
    <property type="entry name" value="METHYLMALONYL-COA EPIMERASE"/>
    <property type="match status" value="1"/>
</dbReference>
<proteinExistence type="predicted"/>
<dbReference type="SUPFAM" id="SSF54593">
    <property type="entry name" value="Glyoxalase/Bleomycin resistance protein/Dihydroxybiphenyl dioxygenase"/>
    <property type="match status" value="1"/>
</dbReference>
<dbReference type="InterPro" id="IPR029068">
    <property type="entry name" value="Glyas_Bleomycin-R_OHBP_Dase"/>
</dbReference>
<dbReference type="Proteomes" id="UP001553161">
    <property type="component" value="Unassembled WGS sequence"/>
</dbReference>
<keyword evidence="4" id="KW-1185">Reference proteome</keyword>
<evidence type="ECO:0000313" key="4">
    <source>
        <dbReference type="Proteomes" id="UP001553161"/>
    </source>
</evidence>
<gene>
    <name evidence="3" type="ORF">AB0T83_15530</name>
</gene>
<name>A0ABV3L9D2_9RHOB</name>
<feature type="domain" description="VOC" evidence="2">
    <location>
        <begin position="12"/>
        <end position="138"/>
    </location>
</feature>
<evidence type="ECO:0000256" key="1">
    <source>
        <dbReference type="ARBA" id="ARBA00022723"/>
    </source>
</evidence>
<sequence length="140" mass="15375">MTDLPILPAAPKLHHVGIIQPDMEAAEAFMALFNHEEDYRGYVEAFECWCIFLKAPAGTAAVELVVPTGGPLMKFNRGAGGLHHYAFETPDIRAVQKALAERDVRMLEDEPVQGAGNFLCNFVHPVSTRGVIIEYVQPLG</sequence>
<dbReference type="PROSITE" id="PS51819">
    <property type="entry name" value="VOC"/>
    <property type="match status" value="1"/>
</dbReference>
<dbReference type="RefSeq" id="WP_366194140.1">
    <property type="nucleotide sequence ID" value="NZ_JBFBVU010000023.1"/>
</dbReference>
<keyword evidence="1" id="KW-0479">Metal-binding</keyword>
<evidence type="ECO:0000259" key="2">
    <source>
        <dbReference type="PROSITE" id="PS51819"/>
    </source>
</evidence>
<reference evidence="3 4" key="1">
    <citation type="submission" date="2024-07" db="EMBL/GenBank/DDBJ databases">
        <authorList>
            <person name="Kang M."/>
        </authorList>
    </citation>
    <scope>NUCLEOTIDE SEQUENCE [LARGE SCALE GENOMIC DNA]</scope>
    <source>
        <strain evidence="3 4">DFM31</strain>
    </source>
</reference>
<organism evidence="3 4">
    <name type="scientific">Meridianimarinicoccus marinus</name>
    <dbReference type="NCBI Taxonomy" id="3231483"/>
    <lineage>
        <taxon>Bacteria</taxon>
        <taxon>Pseudomonadati</taxon>
        <taxon>Pseudomonadota</taxon>
        <taxon>Alphaproteobacteria</taxon>
        <taxon>Rhodobacterales</taxon>
        <taxon>Paracoccaceae</taxon>
        <taxon>Meridianimarinicoccus</taxon>
    </lineage>
</organism>
<dbReference type="Gene3D" id="3.10.180.10">
    <property type="entry name" value="2,3-Dihydroxybiphenyl 1,2-Dioxygenase, domain 1"/>
    <property type="match status" value="1"/>
</dbReference>
<comment type="caution">
    <text evidence="3">The sequence shown here is derived from an EMBL/GenBank/DDBJ whole genome shotgun (WGS) entry which is preliminary data.</text>
</comment>